<organism evidence="12 13">
    <name type="scientific">Cloeon dipterum</name>
    <dbReference type="NCBI Taxonomy" id="197152"/>
    <lineage>
        <taxon>Eukaryota</taxon>
        <taxon>Metazoa</taxon>
        <taxon>Ecdysozoa</taxon>
        <taxon>Arthropoda</taxon>
        <taxon>Hexapoda</taxon>
        <taxon>Insecta</taxon>
        <taxon>Pterygota</taxon>
        <taxon>Palaeoptera</taxon>
        <taxon>Ephemeroptera</taxon>
        <taxon>Pisciforma</taxon>
        <taxon>Baetidae</taxon>
        <taxon>Cloeon</taxon>
    </lineage>
</organism>
<dbReference type="GO" id="GO:0046872">
    <property type="term" value="F:metal ion binding"/>
    <property type="evidence" value="ECO:0007669"/>
    <property type="project" value="InterPro"/>
</dbReference>
<evidence type="ECO:0000256" key="5">
    <source>
        <dbReference type="ARBA" id="ARBA00022840"/>
    </source>
</evidence>
<reference evidence="12 13" key="1">
    <citation type="submission" date="2020-04" db="EMBL/GenBank/DDBJ databases">
        <authorList>
            <person name="Alioto T."/>
            <person name="Alioto T."/>
            <person name="Gomez Garrido J."/>
        </authorList>
    </citation>
    <scope>NUCLEOTIDE SEQUENCE [LARGE SCALE GENOMIC DNA]</scope>
</reference>
<dbReference type="InterPro" id="IPR036423">
    <property type="entry name" value="SOD-like_Cu/Zn_dom_sf"/>
</dbReference>
<dbReference type="SMART" id="SM00212">
    <property type="entry name" value="UBCc"/>
    <property type="match status" value="1"/>
</dbReference>
<evidence type="ECO:0000256" key="6">
    <source>
        <dbReference type="ARBA" id="ARBA00043698"/>
    </source>
</evidence>
<feature type="chain" id="PRO_5035825109" description="E2 NEDD8-conjugating enzyme" evidence="10">
    <location>
        <begin position="21"/>
        <end position="388"/>
    </location>
</feature>
<dbReference type="PROSITE" id="PS50127">
    <property type="entry name" value="UBC_2"/>
    <property type="match status" value="1"/>
</dbReference>
<evidence type="ECO:0000313" key="13">
    <source>
        <dbReference type="Proteomes" id="UP000494165"/>
    </source>
</evidence>
<evidence type="ECO:0000259" key="11">
    <source>
        <dbReference type="PROSITE" id="PS50127"/>
    </source>
</evidence>
<comment type="similarity">
    <text evidence="9">Belongs to the ubiquitin-conjugating enzyme family.</text>
</comment>
<dbReference type="Pfam" id="PF00179">
    <property type="entry name" value="UQ_con"/>
    <property type="match status" value="1"/>
</dbReference>
<dbReference type="GO" id="GO:0005524">
    <property type="term" value="F:ATP binding"/>
    <property type="evidence" value="ECO:0007669"/>
    <property type="project" value="UniProtKB-UniRule"/>
</dbReference>
<dbReference type="InterPro" id="IPR001424">
    <property type="entry name" value="SOD_Cu_Zn_dom"/>
</dbReference>
<feature type="domain" description="UBC core" evidence="11">
    <location>
        <begin position="234"/>
        <end position="387"/>
    </location>
</feature>
<evidence type="ECO:0000256" key="7">
    <source>
        <dbReference type="ARBA" id="ARBA00044047"/>
    </source>
</evidence>
<keyword evidence="13" id="KW-1185">Reference proteome</keyword>
<dbReference type="EMBL" id="CADEPI010000134">
    <property type="protein sequence ID" value="CAB3376850.1"/>
    <property type="molecule type" value="Genomic_DNA"/>
</dbReference>
<dbReference type="InterPro" id="IPR050113">
    <property type="entry name" value="Ub_conjugating_enzyme"/>
</dbReference>
<dbReference type="FunFam" id="3.10.110.10:FF:000033">
    <property type="entry name" value="NEDD8-conjugating enzyme UBE2F"/>
    <property type="match status" value="1"/>
</dbReference>
<dbReference type="InterPro" id="IPR000608">
    <property type="entry name" value="UBC"/>
</dbReference>
<protein>
    <recommendedName>
        <fullName evidence="7">E2 NEDD8-conjugating enzyme</fullName>
        <ecNumber evidence="7">2.3.2.34</ecNumber>
    </recommendedName>
</protein>
<evidence type="ECO:0000256" key="1">
    <source>
        <dbReference type="ARBA" id="ARBA00005032"/>
    </source>
</evidence>
<dbReference type="InterPro" id="IPR016135">
    <property type="entry name" value="UBQ-conjugating_enzyme/RWD"/>
</dbReference>
<dbReference type="SUPFAM" id="SSF54495">
    <property type="entry name" value="UBC-like"/>
    <property type="match status" value="1"/>
</dbReference>
<keyword evidence="5 9" id="KW-0067">ATP-binding</keyword>
<accession>A0A8S1D040</accession>
<comment type="caution">
    <text evidence="12">The sequence shown here is derived from an EMBL/GenBank/DDBJ whole genome shotgun (WGS) entry which is preliminary data.</text>
</comment>
<dbReference type="AlphaFoldDB" id="A0A8S1D040"/>
<evidence type="ECO:0000256" key="2">
    <source>
        <dbReference type="ARBA" id="ARBA00022679"/>
    </source>
</evidence>
<evidence type="ECO:0000256" key="8">
    <source>
        <dbReference type="PROSITE-ProRule" id="PRU10133"/>
    </source>
</evidence>
<dbReference type="GO" id="GO:0045116">
    <property type="term" value="P:protein neddylation"/>
    <property type="evidence" value="ECO:0007669"/>
    <property type="project" value="UniProtKB-ARBA"/>
</dbReference>
<name>A0A8S1D040_9INSE</name>
<dbReference type="Gene3D" id="3.10.110.10">
    <property type="entry name" value="Ubiquitin Conjugating Enzyme"/>
    <property type="match status" value="1"/>
</dbReference>
<proteinExistence type="inferred from homology"/>
<keyword evidence="4 9" id="KW-0833">Ubl conjugation pathway</keyword>
<feature type="active site" description="Glycyl thioester intermediate" evidence="8">
    <location>
        <position position="318"/>
    </location>
</feature>
<sequence length="388" mass="43527">MQQHAILVLLSSLVIAGLEARGVPAVLRPSDRTLYIRSIPEVKGYNSQIYEVLMTPFSRKADAESVVGKKAVAVLRSLEDKLHGEIIVREEAGGAKMRLRAELHGLPSGLNLGLSVHENGDCRKLGPVFKPDQPANSIPSPEIPAGYLGSFQVDDEGKLLVEMSLGPQLAFSGHRSVLARGIAFHDMSKKESTSLLLRTSAHAESEKSEQNETKMITLTKILNNDGRNSRRASVRDKLLIKEVQEMEAELPPTCSTFFEDTHKLHEFFLTVTPDEGYWHEGHFKFHIYVPEEYNMAPPKVRCLTKLWHPNISVDGEICLSLLRQSSIDGLGWAPTRRLKDVVWGLNSLFTDLLNFEDPLNIEAADMYQKDKEAFQVKAREYVVNFARR</sequence>
<keyword evidence="2" id="KW-0808">Transferase</keyword>
<dbReference type="GO" id="GO:0061654">
    <property type="term" value="F:NEDD8 conjugating enzyme activity"/>
    <property type="evidence" value="ECO:0007669"/>
    <property type="project" value="UniProtKB-EC"/>
</dbReference>
<dbReference type="SUPFAM" id="SSF49329">
    <property type="entry name" value="Cu,Zn superoxide dismutase-like"/>
    <property type="match status" value="1"/>
</dbReference>
<evidence type="ECO:0000256" key="3">
    <source>
        <dbReference type="ARBA" id="ARBA00022741"/>
    </source>
</evidence>
<dbReference type="OrthoDB" id="10249039at2759"/>
<dbReference type="PANTHER" id="PTHR24067">
    <property type="entry name" value="UBIQUITIN-CONJUGATING ENZYME E2"/>
    <property type="match status" value="1"/>
</dbReference>
<dbReference type="GO" id="GO:0006801">
    <property type="term" value="P:superoxide metabolic process"/>
    <property type="evidence" value="ECO:0007669"/>
    <property type="project" value="InterPro"/>
</dbReference>
<evidence type="ECO:0000313" key="12">
    <source>
        <dbReference type="EMBL" id="CAB3376850.1"/>
    </source>
</evidence>
<feature type="signal peptide" evidence="10">
    <location>
        <begin position="1"/>
        <end position="20"/>
    </location>
</feature>
<comment type="pathway">
    <text evidence="1">Protein modification; protein neddylation.</text>
</comment>
<keyword evidence="10" id="KW-0732">Signal</keyword>
<dbReference type="InterPro" id="IPR023313">
    <property type="entry name" value="UBQ-conjugating_AS"/>
</dbReference>
<comment type="catalytic activity">
    <reaction evidence="6">
        <text>[E1 NEDD8-activating enzyme]-S-[NEDD8 protein]-yl-L-cysteine + [E2 NEDD8-conjugating enzyme]-L-cysteine = [E1 NEDD8-activating enzyme]-L-cysteine + [E2 NEDD8-conjugating enzyme]-S-[NEDD8-protein]-yl-L-cysteine.</text>
        <dbReference type="EC" id="2.3.2.34"/>
    </reaction>
</comment>
<dbReference type="Pfam" id="PF00080">
    <property type="entry name" value="Sod_Cu"/>
    <property type="match status" value="1"/>
</dbReference>
<dbReference type="CDD" id="cd23794">
    <property type="entry name" value="UBCc_UBE2F_UBE2M"/>
    <property type="match status" value="1"/>
</dbReference>
<keyword evidence="3 9" id="KW-0547">Nucleotide-binding</keyword>
<dbReference type="Gene3D" id="2.60.40.200">
    <property type="entry name" value="Superoxide dismutase, copper/zinc binding domain"/>
    <property type="match status" value="1"/>
</dbReference>
<evidence type="ECO:0000256" key="10">
    <source>
        <dbReference type="SAM" id="SignalP"/>
    </source>
</evidence>
<dbReference type="Proteomes" id="UP000494165">
    <property type="component" value="Unassembled WGS sequence"/>
</dbReference>
<dbReference type="EC" id="2.3.2.34" evidence="7"/>
<dbReference type="PROSITE" id="PS00183">
    <property type="entry name" value="UBC_1"/>
    <property type="match status" value="1"/>
</dbReference>
<evidence type="ECO:0000256" key="4">
    <source>
        <dbReference type="ARBA" id="ARBA00022786"/>
    </source>
</evidence>
<evidence type="ECO:0000256" key="9">
    <source>
        <dbReference type="RuleBase" id="RU362109"/>
    </source>
</evidence>
<gene>
    <name evidence="12" type="ORF">CLODIP_2_CD05861</name>
</gene>